<dbReference type="RefSeq" id="WP_367623524.1">
    <property type="nucleotide sequence ID" value="NZ_JBFNQD010000002.1"/>
</dbReference>
<dbReference type="InterPro" id="IPR013762">
    <property type="entry name" value="Integrase-like_cat_sf"/>
</dbReference>
<sequence>MKISKRTVDAIVPTSARFVVWDTELSGFGVKVEPGGTKTFVVRYRAEGGGRNAPQRQYTLGRYGVLTPDEARKLAKQTLGGVATGDDPAGQLLAMRRAMTIAELGDLYLKEGVLLPTRRGGLKKPSSIAADRLAIEAHIKPLIGSHRVASLTSSDVERFLVDVAQGKSSRRRDPDMKPSRGAVPKGGESAATRAVRVLSAMISFARRRQVRPDNPCFGVAKFATGTVERFLTTDELDRLGTALREAETVGIVWEPDPSKKVKHAPKPENRIVRVCPYATAAIRLLLFTGARLREILHLQWSFVDMERGLLFLPESKTGKKTIILNAPALAVLDGLGRVGRFVIPGNNPDEPKTDLKRPWSMITRRARLDGLRIHDLRHTHASFGVGAGFGLPIVGKMLGHTQASTTQRYAHLDNDPVRRASESVGGTLAAALDGRTAKVAPRSAPHLSSPIMRRPLGLIARRR</sequence>
<dbReference type="Gene3D" id="1.10.443.10">
    <property type="entry name" value="Intergrase catalytic core"/>
    <property type="match status" value="1"/>
</dbReference>
<comment type="caution">
    <text evidence="7">The sequence shown here is derived from an EMBL/GenBank/DDBJ whole genome shotgun (WGS) entry which is preliminary data.</text>
</comment>
<dbReference type="Proteomes" id="UP001555786">
    <property type="component" value="Unassembled WGS sequence"/>
</dbReference>
<feature type="region of interest" description="Disordered" evidence="5">
    <location>
        <begin position="166"/>
        <end position="188"/>
    </location>
</feature>
<keyword evidence="4" id="KW-0233">DNA recombination</keyword>
<dbReference type="InterPro" id="IPR002104">
    <property type="entry name" value="Integrase_catalytic"/>
</dbReference>
<dbReference type="InterPro" id="IPR050808">
    <property type="entry name" value="Phage_Integrase"/>
</dbReference>
<accession>A0ABV3PIL4</accession>
<dbReference type="InterPro" id="IPR025166">
    <property type="entry name" value="Integrase_DNA_bind_dom"/>
</dbReference>
<evidence type="ECO:0000256" key="1">
    <source>
        <dbReference type="ARBA" id="ARBA00008857"/>
    </source>
</evidence>
<evidence type="ECO:0000256" key="3">
    <source>
        <dbReference type="ARBA" id="ARBA00023125"/>
    </source>
</evidence>
<proteinExistence type="inferred from homology"/>
<dbReference type="InterPro" id="IPR011010">
    <property type="entry name" value="DNA_brk_join_enz"/>
</dbReference>
<dbReference type="CDD" id="cd00796">
    <property type="entry name" value="INT_Rci_Hp1_C"/>
    <property type="match status" value="1"/>
</dbReference>
<dbReference type="Gene3D" id="3.30.160.390">
    <property type="entry name" value="Integrase, DNA-binding domain"/>
    <property type="match status" value="1"/>
</dbReference>
<keyword evidence="8" id="KW-1185">Reference proteome</keyword>
<dbReference type="PROSITE" id="PS51898">
    <property type="entry name" value="TYR_RECOMBINASE"/>
    <property type="match status" value="1"/>
</dbReference>
<keyword evidence="2" id="KW-0229">DNA integration</keyword>
<dbReference type="Pfam" id="PF13356">
    <property type="entry name" value="Arm-DNA-bind_3"/>
    <property type="match status" value="1"/>
</dbReference>
<dbReference type="Pfam" id="PF00589">
    <property type="entry name" value="Phage_integrase"/>
    <property type="match status" value="1"/>
</dbReference>
<name>A0ABV3PIL4_9HYPH</name>
<dbReference type="EMBL" id="JBFNQD010000002">
    <property type="protein sequence ID" value="MEW9305480.1"/>
    <property type="molecule type" value="Genomic_DNA"/>
</dbReference>
<reference evidence="7 8" key="1">
    <citation type="submission" date="2024-07" db="EMBL/GenBank/DDBJ databases">
        <title>Description of Labrys sedimenti sp. nov., isolated from a diclofenac-degrading enrichment culture.</title>
        <authorList>
            <person name="Tancsics A."/>
            <person name="Csepanyi A."/>
        </authorList>
    </citation>
    <scope>NUCLEOTIDE SEQUENCE [LARGE SCALE GENOMIC DNA]</scope>
    <source>
        <strain evidence="7 8">LMG 23578</strain>
    </source>
</reference>
<dbReference type="PANTHER" id="PTHR30629:SF2">
    <property type="entry name" value="PROPHAGE INTEGRASE INTS-RELATED"/>
    <property type="match status" value="1"/>
</dbReference>
<dbReference type="SUPFAM" id="SSF56349">
    <property type="entry name" value="DNA breaking-rejoining enzymes"/>
    <property type="match status" value="1"/>
</dbReference>
<dbReference type="InterPro" id="IPR038488">
    <property type="entry name" value="Integrase_DNA-bd_sf"/>
</dbReference>
<comment type="similarity">
    <text evidence="1">Belongs to the 'phage' integrase family.</text>
</comment>
<organism evidence="7 8">
    <name type="scientific">Labrys neptuniae</name>
    <dbReference type="NCBI Taxonomy" id="376174"/>
    <lineage>
        <taxon>Bacteria</taxon>
        <taxon>Pseudomonadati</taxon>
        <taxon>Pseudomonadota</taxon>
        <taxon>Alphaproteobacteria</taxon>
        <taxon>Hyphomicrobiales</taxon>
        <taxon>Xanthobacteraceae</taxon>
        <taxon>Labrys</taxon>
    </lineage>
</organism>
<dbReference type="Gene3D" id="1.10.150.130">
    <property type="match status" value="1"/>
</dbReference>
<evidence type="ECO:0000256" key="5">
    <source>
        <dbReference type="SAM" id="MobiDB-lite"/>
    </source>
</evidence>
<dbReference type="PANTHER" id="PTHR30629">
    <property type="entry name" value="PROPHAGE INTEGRASE"/>
    <property type="match status" value="1"/>
</dbReference>
<gene>
    <name evidence="7" type="ORF">ABXS05_08035</name>
</gene>
<feature type="domain" description="Tyr recombinase" evidence="6">
    <location>
        <begin position="226"/>
        <end position="422"/>
    </location>
</feature>
<keyword evidence="3" id="KW-0238">DNA-binding</keyword>
<evidence type="ECO:0000313" key="7">
    <source>
        <dbReference type="EMBL" id="MEW9305480.1"/>
    </source>
</evidence>
<evidence type="ECO:0000259" key="6">
    <source>
        <dbReference type="PROSITE" id="PS51898"/>
    </source>
</evidence>
<evidence type="ECO:0000256" key="4">
    <source>
        <dbReference type="ARBA" id="ARBA00023172"/>
    </source>
</evidence>
<evidence type="ECO:0000256" key="2">
    <source>
        <dbReference type="ARBA" id="ARBA00022908"/>
    </source>
</evidence>
<protein>
    <submittedName>
        <fullName evidence="7">Tyrosine-type recombinase/integrase</fullName>
    </submittedName>
</protein>
<evidence type="ECO:0000313" key="8">
    <source>
        <dbReference type="Proteomes" id="UP001555786"/>
    </source>
</evidence>
<dbReference type="InterPro" id="IPR010998">
    <property type="entry name" value="Integrase_recombinase_N"/>
</dbReference>